<organism evidence="1 2">
    <name type="scientific">Streptomyces hintoniae</name>
    <dbReference type="NCBI Taxonomy" id="3075521"/>
    <lineage>
        <taxon>Bacteria</taxon>
        <taxon>Bacillati</taxon>
        <taxon>Actinomycetota</taxon>
        <taxon>Actinomycetes</taxon>
        <taxon>Kitasatosporales</taxon>
        <taxon>Streptomycetaceae</taxon>
        <taxon>Streptomyces</taxon>
    </lineage>
</organism>
<accession>A0ABU2UI79</accession>
<evidence type="ECO:0000313" key="1">
    <source>
        <dbReference type="EMBL" id="MDT0472973.1"/>
    </source>
</evidence>
<proteinExistence type="predicted"/>
<gene>
    <name evidence="1" type="ORF">RM863_12650</name>
</gene>
<keyword evidence="2" id="KW-1185">Reference proteome</keyword>
<dbReference type="EMBL" id="JAVRFF010000012">
    <property type="protein sequence ID" value="MDT0472973.1"/>
    <property type="molecule type" value="Genomic_DNA"/>
</dbReference>
<evidence type="ECO:0000313" key="2">
    <source>
        <dbReference type="Proteomes" id="UP001180489"/>
    </source>
</evidence>
<name>A0ABU2UI79_9ACTN</name>
<sequence>MSLLLRLRRLVRPGTGRRRAATPAALLRPVDALVTDTAWCSAEERPTLHAFLRLGGRVCWVCRTYTAPTIPPGGAS</sequence>
<protein>
    <submittedName>
        <fullName evidence="1">Uncharacterized protein</fullName>
    </submittedName>
</protein>
<dbReference type="RefSeq" id="WP_311635047.1">
    <property type="nucleotide sequence ID" value="NZ_JAVRFF010000012.1"/>
</dbReference>
<reference evidence="1" key="1">
    <citation type="submission" date="2024-05" db="EMBL/GenBank/DDBJ databases">
        <title>30 novel species of actinomycetes from the DSMZ collection.</title>
        <authorList>
            <person name="Nouioui I."/>
        </authorList>
    </citation>
    <scope>NUCLEOTIDE SEQUENCE</scope>
    <source>
        <strain evidence="1">DSM 41014</strain>
    </source>
</reference>
<dbReference type="Proteomes" id="UP001180489">
    <property type="component" value="Unassembled WGS sequence"/>
</dbReference>
<comment type="caution">
    <text evidence="1">The sequence shown here is derived from an EMBL/GenBank/DDBJ whole genome shotgun (WGS) entry which is preliminary data.</text>
</comment>